<dbReference type="Pfam" id="PF18029">
    <property type="entry name" value="Glyoxalase_6"/>
    <property type="match status" value="1"/>
</dbReference>
<dbReference type="InterPro" id="IPR029068">
    <property type="entry name" value="Glyas_Bleomycin-R_OHBP_Dase"/>
</dbReference>
<protein>
    <recommendedName>
        <fullName evidence="1">Glyoxalase-like domain-containing protein</fullName>
    </recommendedName>
</protein>
<reference evidence="2" key="1">
    <citation type="submission" date="2020-10" db="EMBL/GenBank/DDBJ databases">
        <title>Sequencing the genomes of 1000 actinobacteria strains.</title>
        <authorList>
            <person name="Klenk H.-P."/>
        </authorList>
    </citation>
    <scope>NUCLEOTIDE SEQUENCE</scope>
    <source>
        <strain evidence="2">DSM 45354</strain>
    </source>
</reference>
<dbReference type="Proteomes" id="UP000638648">
    <property type="component" value="Unassembled WGS sequence"/>
</dbReference>
<comment type="caution">
    <text evidence="2">The sequence shown here is derived from an EMBL/GenBank/DDBJ whole genome shotgun (WGS) entry which is preliminary data.</text>
</comment>
<keyword evidence="3" id="KW-1185">Reference proteome</keyword>
<dbReference type="RefSeq" id="WP_192750015.1">
    <property type="nucleotide sequence ID" value="NZ_BAABJL010000060.1"/>
</dbReference>
<dbReference type="InterPro" id="IPR041581">
    <property type="entry name" value="Glyoxalase_6"/>
</dbReference>
<organism evidence="2 3">
    <name type="scientific">Actinopolymorpha pittospori</name>
    <dbReference type="NCBI Taxonomy" id="648752"/>
    <lineage>
        <taxon>Bacteria</taxon>
        <taxon>Bacillati</taxon>
        <taxon>Actinomycetota</taxon>
        <taxon>Actinomycetes</taxon>
        <taxon>Propionibacteriales</taxon>
        <taxon>Actinopolymorphaceae</taxon>
        <taxon>Actinopolymorpha</taxon>
    </lineage>
</organism>
<feature type="domain" description="Glyoxalase-like" evidence="1">
    <location>
        <begin position="8"/>
        <end position="120"/>
    </location>
</feature>
<dbReference type="Gene3D" id="3.10.180.10">
    <property type="entry name" value="2,3-Dihydroxybiphenyl 1,2-Dioxygenase, domain 1"/>
    <property type="match status" value="1"/>
</dbReference>
<evidence type="ECO:0000313" key="3">
    <source>
        <dbReference type="Proteomes" id="UP000638648"/>
    </source>
</evidence>
<dbReference type="EMBL" id="JADBEM010000001">
    <property type="protein sequence ID" value="MBE1605759.1"/>
    <property type="molecule type" value="Genomic_DNA"/>
</dbReference>
<accession>A0A927MT89</accession>
<dbReference type="AlphaFoldDB" id="A0A927MT89"/>
<evidence type="ECO:0000259" key="1">
    <source>
        <dbReference type="Pfam" id="PF18029"/>
    </source>
</evidence>
<name>A0A927MT89_9ACTN</name>
<evidence type="ECO:0000313" key="2">
    <source>
        <dbReference type="EMBL" id="MBE1605759.1"/>
    </source>
</evidence>
<dbReference type="SUPFAM" id="SSF54593">
    <property type="entry name" value="Glyoxalase/Bleomycin resistance protein/Dihydroxybiphenyl dioxygenase"/>
    <property type="match status" value="1"/>
</dbReference>
<dbReference type="CDD" id="cd06587">
    <property type="entry name" value="VOC"/>
    <property type="match status" value="1"/>
</dbReference>
<sequence>MRAVVSNFVLDGPDPAALSSFYIELLDMKRIGEAYEDWVMIGREEGILPYLAFTGVKDYRAPRWPDAAYPQQAHLDLIVDGLEVAARTVLRLGGTKLADKGDVYPIDIFADPVGHPFCMCEEASPWWHSASIGTYAASPSGVGRAT</sequence>
<dbReference type="PANTHER" id="PTHR35908">
    <property type="entry name" value="HYPOTHETICAL FUSION PROTEIN"/>
    <property type="match status" value="1"/>
</dbReference>
<gene>
    <name evidence="2" type="ORF">HEB94_002607</name>
</gene>
<dbReference type="PANTHER" id="PTHR35908:SF1">
    <property type="entry name" value="CONSERVED PROTEIN"/>
    <property type="match status" value="1"/>
</dbReference>
<proteinExistence type="predicted"/>